<reference evidence="2 15" key="5">
    <citation type="submission" date="2019-01" db="EMBL/GenBank/DDBJ databases">
        <title>Comparative genomic analysis of Brevibacterium aurantiacum sheds light on its evolution and its adaptation to smear-ripened cheeses.</title>
        <authorList>
            <person name="Moineau S."/>
        </authorList>
    </citation>
    <scope>NUCLEOTIDE SEQUENCE [LARGE SCALE GENOMIC DNA]</scope>
    <source>
        <strain evidence="2 15">SMQ-1417</strain>
    </source>
</reference>
<dbReference type="Proteomes" id="UP000234525">
    <property type="component" value="Unassembled WGS sequence"/>
</dbReference>
<reference evidence="6 13" key="3">
    <citation type="submission" date="2017-03" db="EMBL/GenBank/DDBJ databases">
        <authorList>
            <person name="Afonso C.L."/>
            <person name="Miller P.J."/>
            <person name="Scott M.A."/>
            <person name="Spackman E."/>
            <person name="Goraichik I."/>
            <person name="Dimitrov K.M."/>
            <person name="Suarez D.L."/>
            <person name="Swayne D.E."/>
        </authorList>
    </citation>
    <scope>NUCLEOTIDE SEQUENCE [LARGE SCALE GENOMIC DNA]</scope>
    <source>
        <strain evidence="8">8</strain>
        <strain evidence="13">8(6)</strain>
        <strain evidence="6">ATCC 9175</strain>
        <strain evidence="7">CNRZ 920</strain>
    </source>
</reference>
<evidence type="ECO:0000313" key="10">
    <source>
        <dbReference type="Proteomes" id="UP000217881"/>
    </source>
</evidence>
<reference evidence="9 10" key="1">
    <citation type="journal article" date="2017" name="Elife">
        <title>Extensive horizontal gene transfer in cheese-associated bacteria.</title>
        <authorList>
            <person name="Bonham K.S."/>
            <person name="Wolfe B.E."/>
            <person name="Dutton R.J."/>
        </authorList>
    </citation>
    <scope>NUCLEOTIDE SEQUENCE [LARGE SCALE GENOMIC DNA]</scope>
    <source>
        <strain evidence="5 10">738_8</strain>
        <strain evidence="4 9">947_7</strain>
        <strain evidence="3 11">JB5</strain>
    </source>
</reference>
<evidence type="ECO:0000313" key="2">
    <source>
        <dbReference type="EMBL" id="AZT93974.1"/>
    </source>
</evidence>
<keyword evidence="1" id="KW-1133">Transmembrane helix</keyword>
<evidence type="ECO:0000313" key="14">
    <source>
        <dbReference type="Proteomes" id="UP000234525"/>
    </source>
</evidence>
<evidence type="ECO:0000313" key="13">
    <source>
        <dbReference type="Proteomes" id="UP000234300"/>
    </source>
</evidence>
<feature type="transmembrane region" description="Helical" evidence="1">
    <location>
        <begin position="20"/>
        <end position="43"/>
    </location>
</feature>
<name>A0A2A3X025_BREAU</name>
<keyword evidence="1" id="KW-0472">Membrane</keyword>
<dbReference type="EMBL" id="NRHA01000007">
    <property type="protein sequence ID" value="PCC54627.1"/>
    <property type="molecule type" value="Genomic_DNA"/>
</dbReference>
<reference evidence="2 15" key="4">
    <citation type="submission" date="2017-12" db="EMBL/GenBank/DDBJ databases">
        <authorList>
            <person name="Levesque S."/>
        </authorList>
    </citation>
    <scope>NUCLEOTIDE SEQUENCE [LARGE SCALE GENOMIC DNA]</scope>
    <source>
        <strain evidence="2 15">SMQ-1417</strain>
    </source>
</reference>
<dbReference type="Proteomes" id="UP000283000">
    <property type="component" value="Chromosome"/>
</dbReference>
<dbReference type="Proteomes" id="UP000234289">
    <property type="component" value="Unassembled WGS sequence"/>
</dbReference>
<evidence type="ECO:0000313" key="15">
    <source>
        <dbReference type="Proteomes" id="UP000283000"/>
    </source>
</evidence>
<dbReference type="EMBL" id="NRGX01000001">
    <property type="protein sequence ID" value="PCC17018.1"/>
    <property type="molecule type" value="Genomic_DNA"/>
</dbReference>
<accession>A0A2A3X025</accession>
<dbReference type="EMBL" id="FXZG01000006">
    <property type="protein sequence ID" value="SMX78681.1"/>
    <property type="molecule type" value="Genomic_DNA"/>
</dbReference>
<protein>
    <submittedName>
        <fullName evidence="3">Uncharacterized protein</fullName>
    </submittedName>
</protein>
<dbReference type="AlphaFoldDB" id="A0A2A3X025"/>
<evidence type="ECO:0000256" key="1">
    <source>
        <dbReference type="SAM" id="Phobius"/>
    </source>
</evidence>
<sequence>MTTQQHEGFFSKTEWKFVGFFALAFVLTPVFYGLPLLSPLFALSTSLRRERRKMMWLWIVASILVLMSIAPFILKAAGLSNFVVE</sequence>
<evidence type="ECO:0000313" key="12">
    <source>
        <dbReference type="Proteomes" id="UP000234289"/>
    </source>
</evidence>
<gene>
    <name evidence="6" type="ORF">BAUR9175_01180</name>
    <name evidence="7" type="ORF">BAUR920_01424</name>
    <name evidence="8" type="ORF">BAURA86_02043</name>
    <name evidence="5" type="ORF">CIK59_03725</name>
    <name evidence="4" type="ORF">CIK64_12565</name>
    <name evidence="3" type="ORF">CIK79_01155</name>
    <name evidence="2" type="ORF">CXR23_13170</name>
</gene>
<feature type="transmembrane region" description="Helical" evidence="1">
    <location>
        <begin position="55"/>
        <end position="74"/>
    </location>
</feature>
<dbReference type="EMBL" id="NRGP01000017">
    <property type="protein sequence ID" value="PCC46114.1"/>
    <property type="molecule type" value="Genomic_DNA"/>
</dbReference>
<evidence type="ECO:0000313" key="9">
    <source>
        <dbReference type="Proteomes" id="UP000217564"/>
    </source>
</evidence>
<evidence type="ECO:0000313" key="11">
    <source>
        <dbReference type="Proteomes" id="UP000218377"/>
    </source>
</evidence>
<keyword evidence="1" id="KW-0812">Transmembrane</keyword>
<dbReference type="Proteomes" id="UP000217564">
    <property type="component" value="Unassembled WGS sequence"/>
</dbReference>
<dbReference type="EMBL" id="FXZI01000006">
    <property type="protein sequence ID" value="SMX90675.1"/>
    <property type="molecule type" value="Genomic_DNA"/>
</dbReference>
<evidence type="ECO:0000313" key="5">
    <source>
        <dbReference type="EMBL" id="PCC54627.1"/>
    </source>
</evidence>
<dbReference type="RefSeq" id="WP_009885049.1">
    <property type="nucleotide sequence ID" value="NZ_AAGP01000047.1"/>
</dbReference>
<evidence type="ECO:0000313" key="3">
    <source>
        <dbReference type="EMBL" id="PCC17018.1"/>
    </source>
</evidence>
<accession>A0A2H1ICS2</accession>
<organism evidence="3 11">
    <name type="scientific">Brevibacterium aurantiacum</name>
    <dbReference type="NCBI Taxonomy" id="273384"/>
    <lineage>
        <taxon>Bacteria</taxon>
        <taxon>Bacillati</taxon>
        <taxon>Actinomycetota</taxon>
        <taxon>Actinomycetes</taxon>
        <taxon>Micrococcales</taxon>
        <taxon>Brevibacteriaceae</taxon>
        <taxon>Brevibacterium</taxon>
    </lineage>
</organism>
<evidence type="ECO:0000313" key="4">
    <source>
        <dbReference type="EMBL" id="PCC46114.1"/>
    </source>
</evidence>
<dbReference type="Proteomes" id="UP000217881">
    <property type="component" value="Unassembled WGS sequence"/>
</dbReference>
<dbReference type="Proteomes" id="UP000234300">
    <property type="component" value="Unassembled WGS sequence"/>
</dbReference>
<proteinExistence type="predicted"/>
<keyword evidence="14" id="KW-1185">Reference proteome</keyword>
<evidence type="ECO:0000313" key="7">
    <source>
        <dbReference type="EMBL" id="SMX78681.1"/>
    </source>
</evidence>
<dbReference type="EMBL" id="CP025330">
    <property type="protein sequence ID" value="AZT93974.1"/>
    <property type="molecule type" value="Genomic_DNA"/>
</dbReference>
<evidence type="ECO:0000313" key="6">
    <source>
        <dbReference type="EMBL" id="SMX72910.1"/>
    </source>
</evidence>
<evidence type="ECO:0000313" key="8">
    <source>
        <dbReference type="EMBL" id="SMX90675.1"/>
    </source>
</evidence>
<dbReference type="Proteomes" id="UP000218377">
    <property type="component" value="Unassembled WGS sequence"/>
</dbReference>
<reference evidence="12 14" key="2">
    <citation type="submission" date="2017-03" db="EMBL/GenBank/DDBJ databases">
        <authorList>
            <person name="Monnet C."/>
        </authorList>
    </citation>
    <scope>NUCLEOTIDE SEQUENCE [LARGE SCALE GENOMIC DNA]</scope>
    <source>
        <strain evidence="14">ATCC 9175</strain>
        <strain evidence="12">CNRZ 920</strain>
    </source>
</reference>
<dbReference type="EMBL" id="FXZB01000006">
    <property type="protein sequence ID" value="SMX72910.1"/>
    <property type="molecule type" value="Genomic_DNA"/>
</dbReference>